<evidence type="ECO:0000259" key="4">
    <source>
        <dbReference type="PROSITE" id="PS50994"/>
    </source>
</evidence>
<dbReference type="Pfam" id="PF13976">
    <property type="entry name" value="gag_pre-integrs"/>
    <property type="match status" value="1"/>
</dbReference>
<feature type="region of interest" description="Disordered" evidence="2">
    <location>
        <begin position="306"/>
        <end position="326"/>
    </location>
</feature>
<proteinExistence type="predicted"/>
<dbReference type="CDD" id="cd09272">
    <property type="entry name" value="RNase_HI_RT_Ty1"/>
    <property type="match status" value="1"/>
</dbReference>
<feature type="compositionally biased region" description="Polar residues" evidence="2">
    <location>
        <begin position="79"/>
        <end position="90"/>
    </location>
</feature>
<feature type="region of interest" description="Disordered" evidence="2">
    <location>
        <begin position="854"/>
        <end position="917"/>
    </location>
</feature>
<dbReference type="InterPro" id="IPR012337">
    <property type="entry name" value="RNaseH-like_sf"/>
</dbReference>
<gene>
    <name evidence="5" type="ORF">FSB_LOCUS1040</name>
</gene>
<evidence type="ECO:0000256" key="2">
    <source>
        <dbReference type="SAM" id="MobiDB-lite"/>
    </source>
</evidence>
<sequence length="1445" mass="162208">MQSSSFLAFFRCLNHLRYCSAAAVRIPDSNRNTSTTIGKLSQRRSQPRKNHRHLTPDAPPRADQRICPPSRHVTRPTRLAQSRDATSALDTVSPHHATSALTPRQHATFIKGRKLWFYVTGEMKKPVKGSSEDENAFRIRLIEWDSNNHQILTWLRNTSIPSISNLLGNFDDARTAWDMLAKRYSSSHGTREYQLSIEQYQIRQDPGQSINDFFARFQFIWDQLDLSDPPWDTPNDAMKYATRRDQMRLYQFLMALHDDYEPVRGQLLHQLPTPSLDAALNDLVREETRLQTLQAQNKLNVLATTSPLAPLQQSDSDQSSLNTRRSDRKSNKFCRYCKKHGHTIETCFRRNRSTAAVTHGDTDQTPTAAVAPAHSGSAITLTTDQLEDIIAQALVRAGNASSSSALSVLPGKFSSWLLDSACCNHMTPSPSFFSHTSSARHAPTIHTANGSTMLVRSIGTVSTSKLSISDVFHVPKLSYNLLSVGQLAELGYRIILDYFGCIVQDPRTGQELGTGRRIGRLFEISSLRLPATGVSAATSSSPSLSLWHSRLGHASSSRVQQLVSRGLLGPVSKDNFDCVSCQLGKQPALPFQNSESMSTGIFDLIHSDVWGPSPINSLGGSRYFVVFVDDYSRYSWVFLMRSRDELLNIYRNFANMVKTQFSKTIKVFRSDNARELTQHAFEHILYSHGTVHQFSCPGTSQQNGRAERKLRHILDTVRALLLSSKVPVPFWGEAVLTAAHAINRIPSPTISNQTPYERLFGSPPHYQHLRSFGSACFVLLQPHEHNKLEPRSRLCCFLGYGETQKGYRCYDPIAHRLRISRHVVFWEHRLFTEVSQFRPSFSLSSLSDLFPEVSPPSLESFPPSPEVSTSIPQTESSDHSSSSSSQETPHSSPESPAPAPSEDPAPATTLRRSSRVTTLPSHLRDFHCYTALATLHEPHSYREASSNPLWQAAMAEELDALSRTRTWDLVDLPPEKSVVGCKWVFKIKTRSDGSIERYKARLVAKGFTQEYGIDYEETFAPVARLSSVRTLLAVAASRQWKLFQMDVKNAFLNGDLSEEVYMQPPPGLSHPPDKVCRLRRALYGLKQAPRAWFAKFSSTVSRLGFSISSYDSALFLRRTGKGTILLLLYVDDMIITGDDLSGIQELKAFLSQNFEMKDLGHLNYFLGLEITSSDDGFYLTQAKYTSDLLSRAGLTDHKILDTPIEFNARLTPSSGELLPDPTLYRQLVGSLVYLTVTRPDISYAVHQVSQFMSAPRSTHYAAVLRILRYLKGTLFHGLHFSAQSPLTLRAYSDADWAGDPTDRRSTTGYCFLLGSSLISWRSKKQSVVARSSTEAEYRALADTTSELLWLRWLLQDLGVSTSSATPIYCDNRSAIQIARNDVFHERTKHIEIDCHLVRHHLLQGSLQLISVSSHDQLADIFTKSHPTGRFRDLVSKLQLVSHPPP</sequence>
<feature type="region of interest" description="Disordered" evidence="2">
    <location>
        <begin position="29"/>
        <end position="104"/>
    </location>
</feature>
<reference evidence="5" key="1">
    <citation type="submission" date="2018-02" db="EMBL/GenBank/DDBJ databases">
        <authorList>
            <person name="Cohen D.B."/>
            <person name="Kent A.D."/>
        </authorList>
    </citation>
    <scope>NUCLEOTIDE SEQUENCE</scope>
</reference>
<dbReference type="InterPro" id="IPR057670">
    <property type="entry name" value="SH3_retrovirus"/>
</dbReference>
<dbReference type="GO" id="GO:0003676">
    <property type="term" value="F:nucleic acid binding"/>
    <property type="evidence" value="ECO:0007669"/>
    <property type="project" value="InterPro"/>
</dbReference>
<feature type="chain" id="PRO_5014860682" description="Integrase catalytic domain-containing protein" evidence="3">
    <location>
        <begin position="22"/>
        <end position="1445"/>
    </location>
</feature>
<dbReference type="InterPro" id="IPR025724">
    <property type="entry name" value="GAG-pre-integrase_dom"/>
</dbReference>
<dbReference type="Pfam" id="PF07727">
    <property type="entry name" value="RVT_2"/>
    <property type="match status" value="1"/>
</dbReference>
<accession>A0A2N9EEN5</accession>
<dbReference type="SUPFAM" id="SSF56672">
    <property type="entry name" value="DNA/RNA polymerases"/>
    <property type="match status" value="1"/>
</dbReference>
<dbReference type="InterPro" id="IPR001584">
    <property type="entry name" value="Integrase_cat-core"/>
</dbReference>
<feature type="compositionally biased region" description="Low complexity" evidence="2">
    <location>
        <begin position="904"/>
        <end position="917"/>
    </location>
</feature>
<keyword evidence="1" id="KW-0378">Hydrolase</keyword>
<dbReference type="Pfam" id="PF25597">
    <property type="entry name" value="SH3_retrovirus"/>
    <property type="match status" value="1"/>
</dbReference>
<keyword evidence="3" id="KW-0732">Signal</keyword>
<dbReference type="Gene3D" id="3.30.420.10">
    <property type="entry name" value="Ribonuclease H-like superfamily/Ribonuclease H"/>
    <property type="match status" value="1"/>
</dbReference>
<dbReference type="GO" id="GO:0015074">
    <property type="term" value="P:DNA integration"/>
    <property type="evidence" value="ECO:0007669"/>
    <property type="project" value="InterPro"/>
</dbReference>
<keyword evidence="1" id="KW-0064">Aspartyl protease</keyword>
<name>A0A2N9EEN5_FAGSY</name>
<organism evidence="5">
    <name type="scientific">Fagus sylvatica</name>
    <name type="common">Beechnut</name>
    <dbReference type="NCBI Taxonomy" id="28930"/>
    <lineage>
        <taxon>Eukaryota</taxon>
        <taxon>Viridiplantae</taxon>
        <taxon>Streptophyta</taxon>
        <taxon>Embryophyta</taxon>
        <taxon>Tracheophyta</taxon>
        <taxon>Spermatophyta</taxon>
        <taxon>Magnoliopsida</taxon>
        <taxon>eudicotyledons</taxon>
        <taxon>Gunneridae</taxon>
        <taxon>Pentapetalae</taxon>
        <taxon>rosids</taxon>
        <taxon>fabids</taxon>
        <taxon>Fagales</taxon>
        <taxon>Fagaceae</taxon>
        <taxon>Fagus</taxon>
    </lineage>
</organism>
<feature type="compositionally biased region" description="Polar residues" evidence="2">
    <location>
        <begin position="29"/>
        <end position="39"/>
    </location>
</feature>
<feature type="domain" description="Integrase catalytic" evidence="4">
    <location>
        <begin position="586"/>
        <end position="763"/>
    </location>
</feature>
<dbReference type="PANTHER" id="PTHR11439:SF461">
    <property type="entry name" value="OS10G0432200 PROTEIN"/>
    <property type="match status" value="1"/>
</dbReference>
<keyword evidence="1" id="KW-0645">Protease</keyword>
<feature type="signal peptide" evidence="3">
    <location>
        <begin position="1"/>
        <end position="21"/>
    </location>
</feature>
<dbReference type="Pfam" id="PF22936">
    <property type="entry name" value="Pol_BBD"/>
    <property type="match status" value="1"/>
</dbReference>
<dbReference type="Pfam" id="PF00665">
    <property type="entry name" value="rve"/>
    <property type="match status" value="1"/>
</dbReference>
<dbReference type="EMBL" id="OIVN01000043">
    <property type="protein sequence ID" value="SPC73158.1"/>
    <property type="molecule type" value="Genomic_DNA"/>
</dbReference>
<dbReference type="GO" id="GO:0004190">
    <property type="term" value="F:aspartic-type endopeptidase activity"/>
    <property type="evidence" value="ECO:0007669"/>
    <property type="project" value="UniProtKB-KW"/>
</dbReference>
<feature type="compositionally biased region" description="Low complexity" evidence="2">
    <location>
        <begin position="854"/>
        <end position="894"/>
    </location>
</feature>
<dbReference type="InterPro" id="IPR036397">
    <property type="entry name" value="RNaseH_sf"/>
</dbReference>
<dbReference type="SUPFAM" id="SSF53098">
    <property type="entry name" value="Ribonuclease H-like"/>
    <property type="match status" value="1"/>
</dbReference>
<dbReference type="PANTHER" id="PTHR11439">
    <property type="entry name" value="GAG-POL-RELATED RETROTRANSPOSON"/>
    <property type="match status" value="1"/>
</dbReference>
<dbReference type="InterPro" id="IPR013103">
    <property type="entry name" value="RVT_2"/>
</dbReference>
<evidence type="ECO:0000256" key="3">
    <source>
        <dbReference type="SAM" id="SignalP"/>
    </source>
</evidence>
<dbReference type="InterPro" id="IPR043502">
    <property type="entry name" value="DNA/RNA_pol_sf"/>
</dbReference>
<evidence type="ECO:0000256" key="1">
    <source>
        <dbReference type="ARBA" id="ARBA00022750"/>
    </source>
</evidence>
<dbReference type="PROSITE" id="PS50994">
    <property type="entry name" value="INTEGRASE"/>
    <property type="match status" value="1"/>
</dbReference>
<dbReference type="InterPro" id="IPR054722">
    <property type="entry name" value="PolX-like_BBD"/>
</dbReference>
<feature type="compositionally biased region" description="Basic residues" evidence="2">
    <location>
        <begin position="41"/>
        <end position="53"/>
    </location>
</feature>
<evidence type="ECO:0000313" key="5">
    <source>
        <dbReference type="EMBL" id="SPC73158.1"/>
    </source>
</evidence>
<protein>
    <recommendedName>
        <fullName evidence="4">Integrase catalytic domain-containing protein</fullName>
    </recommendedName>
</protein>